<comment type="caution">
    <text evidence="3">The sequence shown here is derived from an EMBL/GenBank/DDBJ whole genome shotgun (WGS) entry which is preliminary data.</text>
</comment>
<dbReference type="InterPro" id="IPR053035">
    <property type="entry name" value="Mitochondrial_GEF_domain"/>
</dbReference>
<feature type="repeat" description="RCC1" evidence="1">
    <location>
        <begin position="140"/>
        <end position="193"/>
    </location>
</feature>
<dbReference type="GO" id="GO:0005743">
    <property type="term" value="C:mitochondrial inner membrane"/>
    <property type="evidence" value="ECO:0007669"/>
    <property type="project" value="TreeGrafter"/>
</dbReference>
<evidence type="ECO:0000256" key="2">
    <source>
        <dbReference type="SAM" id="MobiDB-lite"/>
    </source>
</evidence>
<dbReference type="SUPFAM" id="SSF50985">
    <property type="entry name" value="RCC1/BLIP-II"/>
    <property type="match status" value="1"/>
</dbReference>
<dbReference type="GeneID" id="68092567"/>
<keyword evidence="4" id="KW-1185">Reference proteome</keyword>
<gene>
    <name evidence="3" type="ORF">C9374_000105</name>
</gene>
<dbReference type="PROSITE" id="PS50012">
    <property type="entry name" value="RCC1_3"/>
    <property type="match status" value="1"/>
</dbReference>
<dbReference type="EMBL" id="PYSW02000009">
    <property type="protein sequence ID" value="KAG2388666.1"/>
    <property type="molecule type" value="Genomic_DNA"/>
</dbReference>
<organism evidence="3 4">
    <name type="scientific">Naegleria lovaniensis</name>
    <name type="common">Amoeba</name>
    <dbReference type="NCBI Taxonomy" id="51637"/>
    <lineage>
        <taxon>Eukaryota</taxon>
        <taxon>Discoba</taxon>
        <taxon>Heterolobosea</taxon>
        <taxon>Tetramitia</taxon>
        <taxon>Eutetramitia</taxon>
        <taxon>Vahlkampfiidae</taxon>
        <taxon>Naegleria</taxon>
    </lineage>
</organism>
<dbReference type="InterPro" id="IPR009091">
    <property type="entry name" value="RCC1/BLIP-II"/>
</dbReference>
<dbReference type="AlphaFoldDB" id="A0AA88GUI7"/>
<reference evidence="3 4" key="1">
    <citation type="journal article" date="2018" name="BMC Genomics">
        <title>The genome of Naegleria lovaniensis, the basis for a comparative approach to unravel pathogenicity factors of the human pathogenic amoeba N. fowleri.</title>
        <authorList>
            <person name="Liechti N."/>
            <person name="Schurch N."/>
            <person name="Bruggmann R."/>
            <person name="Wittwer M."/>
        </authorList>
    </citation>
    <scope>NUCLEOTIDE SEQUENCE [LARGE SCALE GENOMIC DNA]</scope>
    <source>
        <strain evidence="3 4">ATCC 30569</strain>
    </source>
</reference>
<name>A0AA88GUI7_NAELO</name>
<sequence length="343" mass="38483">MGNKSSTSKQSSSSNTSPPRIRHQSSGSNFNKILPVHTSDQEIQFTNDKIKDVSSSLSDSLEHTHIMSLGQNDKGQLGRLVFKEDDSEQYPLGPILEVFQGGEDKSLHNISTQEFASKILKDIKLVASGRSHLLLVTQSNKLFGLGFNNYAQIGLPEHEQYVTRLREIPLPDKVSSIDHVAAGWFHSLVVVDKNKVYCSGHSYFDQTFDVKSGSSFRQATKLDFLHRDDSRITLASASTFSSSLLVDNWKIYACGEMNANASSTNFLVPGCEIFKKESIKYFKHADKGLIVLTQANQLYFANKDKQFFLLQQNVFSITPSHMYETVFLLRNNSNVLTSAIWVR</sequence>
<dbReference type="GO" id="GO:0019843">
    <property type="term" value="F:rRNA binding"/>
    <property type="evidence" value="ECO:0007669"/>
    <property type="project" value="TreeGrafter"/>
</dbReference>
<evidence type="ECO:0000313" key="4">
    <source>
        <dbReference type="Proteomes" id="UP000816034"/>
    </source>
</evidence>
<accession>A0AA88GUI7</accession>
<proteinExistence type="predicted"/>
<dbReference type="RefSeq" id="XP_044552658.1">
    <property type="nucleotide sequence ID" value="XM_044686050.1"/>
</dbReference>
<feature type="compositionally biased region" description="Low complexity" evidence="2">
    <location>
        <begin position="1"/>
        <end position="17"/>
    </location>
</feature>
<dbReference type="PANTHER" id="PTHR46337:SF1">
    <property type="entry name" value="RCC1-LIKE G EXCHANGING FACTOR-LIKE PROTEIN"/>
    <property type="match status" value="1"/>
</dbReference>
<feature type="region of interest" description="Disordered" evidence="2">
    <location>
        <begin position="1"/>
        <end position="32"/>
    </location>
</feature>
<evidence type="ECO:0000313" key="3">
    <source>
        <dbReference type="EMBL" id="KAG2388666.1"/>
    </source>
</evidence>
<dbReference type="GO" id="GO:0070131">
    <property type="term" value="P:positive regulation of mitochondrial translation"/>
    <property type="evidence" value="ECO:0007669"/>
    <property type="project" value="TreeGrafter"/>
</dbReference>
<evidence type="ECO:0000256" key="1">
    <source>
        <dbReference type="PROSITE-ProRule" id="PRU00235"/>
    </source>
</evidence>
<dbReference type="PANTHER" id="PTHR46337">
    <property type="entry name" value="RCC1-LIKE G EXCHANGING FACTOR-LIKE PROTEIN"/>
    <property type="match status" value="1"/>
</dbReference>
<protein>
    <submittedName>
        <fullName evidence="3">Uncharacterized protein</fullName>
    </submittedName>
</protein>
<dbReference type="InterPro" id="IPR000408">
    <property type="entry name" value="Reg_chr_condens"/>
</dbReference>
<dbReference type="Pfam" id="PF13540">
    <property type="entry name" value="RCC1_2"/>
    <property type="match status" value="1"/>
</dbReference>
<dbReference type="Gene3D" id="2.130.10.30">
    <property type="entry name" value="Regulator of chromosome condensation 1/beta-lactamase-inhibitor protein II"/>
    <property type="match status" value="1"/>
</dbReference>
<dbReference type="Proteomes" id="UP000816034">
    <property type="component" value="Unassembled WGS sequence"/>
</dbReference>
<dbReference type="GO" id="GO:0005085">
    <property type="term" value="F:guanyl-nucleotide exchange factor activity"/>
    <property type="evidence" value="ECO:0007669"/>
    <property type="project" value="TreeGrafter"/>
</dbReference>